<dbReference type="CDD" id="cd06170">
    <property type="entry name" value="LuxR_C_like"/>
    <property type="match status" value="1"/>
</dbReference>
<dbReference type="SMART" id="SM00421">
    <property type="entry name" value="HTH_LUXR"/>
    <property type="match status" value="1"/>
</dbReference>
<dbReference type="SMART" id="SM00448">
    <property type="entry name" value="REC"/>
    <property type="match status" value="1"/>
</dbReference>
<dbReference type="InterPro" id="IPR001789">
    <property type="entry name" value="Sig_transdc_resp-reg_receiver"/>
</dbReference>
<dbReference type="PROSITE" id="PS50110">
    <property type="entry name" value="RESPONSE_REGULATORY"/>
    <property type="match status" value="1"/>
</dbReference>
<dbReference type="PRINTS" id="PR00038">
    <property type="entry name" value="HTHLUXR"/>
</dbReference>
<gene>
    <name evidence="6" type="ORF">A9Q02_20285</name>
</gene>
<proteinExistence type="predicted"/>
<dbReference type="InterPro" id="IPR058245">
    <property type="entry name" value="NreC/VraR/RcsB-like_REC"/>
</dbReference>
<feature type="domain" description="HTH luxR-type" evidence="4">
    <location>
        <begin position="137"/>
        <end position="202"/>
    </location>
</feature>
<dbReference type="GO" id="GO:0003677">
    <property type="term" value="F:DNA binding"/>
    <property type="evidence" value="ECO:0007669"/>
    <property type="project" value="UniProtKB-KW"/>
</dbReference>
<dbReference type="PANTHER" id="PTHR43214">
    <property type="entry name" value="TWO-COMPONENT RESPONSE REGULATOR"/>
    <property type="match status" value="1"/>
</dbReference>
<keyword evidence="7" id="KW-1185">Reference proteome</keyword>
<dbReference type="Pfam" id="PF00072">
    <property type="entry name" value="Response_reg"/>
    <property type="match status" value="1"/>
</dbReference>
<dbReference type="RefSeq" id="WP_097655080.1">
    <property type="nucleotide sequence ID" value="NZ_LYXE01000179.1"/>
</dbReference>
<keyword evidence="2" id="KW-0238">DNA-binding</keyword>
<accession>A0A2H3KGI6</accession>
<dbReference type="Pfam" id="PF00196">
    <property type="entry name" value="GerE"/>
    <property type="match status" value="1"/>
</dbReference>
<dbReference type="PROSITE" id="PS50043">
    <property type="entry name" value="HTH_LUXR_2"/>
    <property type="match status" value="1"/>
</dbReference>
<keyword evidence="1 3" id="KW-0597">Phosphoprotein</keyword>
<organism evidence="6 7">
    <name type="scientific">Candidatus Chloroploca asiatica</name>
    <dbReference type="NCBI Taxonomy" id="1506545"/>
    <lineage>
        <taxon>Bacteria</taxon>
        <taxon>Bacillati</taxon>
        <taxon>Chloroflexota</taxon>
        <taxon>Chloroflexia</taxon>
        <taxon>Chloroflexales</taxon>
        <taxon>Chloroflexineae</taxon>
        <taxon>Oscillochloridaceae</taxon>
        <taxon>Candidatus Chloroploca</taxon>
    </lineage>
</organism>
<evidence type="ECO:0000259" key="5">
    <source>
        <dbReference type="PROSITE" id="PS50110"/>
    </source>
</evidence>
<dbReference type="InterPro" id="IPR039420">
    <property type="entry name" value="WalR-like"/>
</dbReference>
<protein>
    <recommendedName>
        <fullName evidence="8">DNA-binding response regulator</fullName>
    </recommendedName>
</protein>
<dbReference type="PANTHER" id="PTHR43214:SF17">
    <property type="entry name" value="TRANSCRIPTIONAL REGULATORY PROTEIN RCSB"/>
    <property type="match status" value="1"/>
</dbReference>
<dbReference type="InterPro" id="IPR000792">
    <property type="entry name" value="Tscrpt_reg_LuxR_C"/>
</dbReference>
<dbReference type="EMBL" id="LYXE01000179">
    <property type="protein sequence ID" value="PDV96819.1"/>
    <property type="molecule type" value="Genomic_DNA"/>
</dbReference>
<dbReference type="OrthoDB" id="9780153at2"/>
<evidence type="ECO:0000256" key="2">
    <source>
        <dbReference type="ARBA" id="ARBA00023125"/>
    </source>
</evidence>
<dbReference type="GO" id="GO:0000160">
    <property type="term" value="P:phosphorelay signal transduction system"/>
    <property type="evidence" value="ECO:0007669"/>
    <property type="project" value="InterPro"/>
</dbReference>
<dbReference type="Gene3D" id="3.40.50.2300">
    <property type="match status" value="1"/>
</dbReference>
<name>A0A2H3KGI6_9CHLR</name>
<reference evidence="6 7" key="1">
    <citation type="submission" date="2016-05" db="EMBL/GenBank/DDBJ databases">
        <authorList>
            <person name="Lavstsen T."/>
            <person name="Jespersen J.S."/>
        </authorList>
    </citation>
    <scope>NUCLEOTIDE SEQUENCE [LARGE SCALE GENOMIC DNA]</scope>
    <source>
        <strain evidence="6 7">B7-9</strain>
    </source>
</reference>
<evidence type="ECO:0000256" key="1">
    <source>
        <dbReference type="ARBA" id="ARBA00022553"/>
    </source>
</evidence>
<dbReference type="InterPro" id="IPR016032">
    <property type="entry name" value="Sig_transdc_resp-reg_C-effctor"/>
</dbReference>
<evidence type="ECO:0000256" key="3">
    <source>
        <dbReference type="PROSITE-ProRule" id="PRU00169"/>
    </source>
</evidence>
<feature type="modified residue" description="4-aspartylphosphate" evidence="3">
    <location>
        <position position="58"/>
    </location>
</feature>
<evidence type="ECO:0008006" key="8">
    <source>
        <dbReference type="Google" id="ProtNLM"/>
    </source>
</evidence>
<sequence>MRQTLMRVILADDHPIVLEGLQNRLANVPTLTIVGQARSFADLEQQLRTIAADVVILDLVGMGPAPIAFVSRLQRTYPDVRVIVFSSRVDLAPELLEAGARGYVTKEELWHDVLDAIRTVMAGGSFHSIQVQAYLDQTARTISLTTQERVVLKLLAQGLSPAEIAGELTIGIKSVHNYLWNLRTKTACANQVQLVDWYRRAYGDRGEVG</sequence>
<dbReference type="InterPro" id="IPR011006">
    <property type="entry name" value="CheY-like_superfamily"/>
</dbReference>
<dbReference type="GO" id="GO:0006355">
    <property type="term" value="P:regulation of DNA-templated transcription"/>
    <property type="evidence" value="ECO:0007669"/>
    <property type="project" value="InterPro"/>
</dbReference>
<comment type="caution">
    <text evidence="6">The sequence shown here is derived from an EMBL/GenBank/DDBJ whole genome shotgun (WGS) entry which is preliminary data.</text>
</comment>
<dbReference type="AlphaFoldDB" id="A0A2H3KGI6"/>
<feature type="domain" description="Response regulatory" evidence="5">
    <location>
        <begin position="7"/>
        <end position="121"/>
    </location>
</feature>
<evidence type="ECO:0000313" key="6">
    <source>
        <dbReference type="EMBL" id="PDV96819.1"/>
    </source>
</evidence>
<dbReference type="Proteomes" id="UP000220922">
    <property type="component" value="Unassembled WGS sequence"/>
</dbReference>
<dbReference type="CDD" id="cd17535">
    <property type="entry name" value="REC_NarL-like"/>
    <property type="match status" value="1"/>
</dbReference>
<dbReference type="SUPFAM" id="SSF46894">
    <property type="entry name" value="C-terminal effector domain of the bipartite response regulators"/>
    <property type="match status" value="1"/>
</dbReference>
<dbReference type="SUPFAM" id="SSF52172">
    <property type="entry name" value="CheY-like"/>
    <property type="match status" value="1"/>
</dbReference>
<evidence type="ECO:0000313" key="7">
    <source>
        <dbReference type="Proteomes" id="UP000220922"/>
    </source>
</evidence>
<evidence type="ECO:0000259" key="4">
    <source>
        <dbReference type="PROSITE" id="PS50043"/>
    </source>
</evidence>